<dbReference type="Proteomes" id="UP000237631">
    <property type="component" value="Unassembled WGS sequence"/>
</dbReference>
<accession>A0A2S6CCW4</accession>
<organism evidence="2 3">
    <name type="scientific">Cercospora berteroae</name>
    <dbReference type="NCBI Taxonomy" id="357750"/>
    <lineage>
        <taxon>Eukaryota</taxon>
        <taxon>Fungi</taxon>
        <taxon>Dikarya</taxon>
        <taxon>Ascomycota</taxon>
        <taxon>Pezizomycotina</taxon>
        <taxon>Dothideomycetes</taxon>
        <taxon>Dothideomycetidae</taxon>
        <taxon>Mycosphaerellales</taxon>
        <taxon>Mycosphaerellaceae</taxon>
        <taxon>Cercospora</taxon>
    </lineage>
</organism>
<comment type="caution">
    <text evidence="2">The sequence shown here is derived from an EMBL/GenBank/DDBJ whole genome shotgun (WGS) entry which is preliminary data.</text>
</comment>
<evidence type="ECO:0000313" key="3">
    <source>
        <dbReference type="Proteomes" id="UP000237631"/>
    </source>
</evidence>
<keyword evidence="3" id="KW-1185">Reference proteome</keyword>
<name>A0A2S6CCW4_9PEZI</name>
<reference evidence="3" key="1">
    <citation type="journal article" date="2017" name="bioRxiv">
        <title>Conservation of a gene cluster reveals novel cercosporin biosynthetic mechanisms and extends production to the genus Colletotrichum.</title>
        <authorList>
            <person name="de Jonge R."/>
            <person name="Ebert M.K."/>
            <person name="Huitt-Roehl C.R."/>
            <person name="Pal P."/>
            <person name="Suttle J.C."/>
            <person name="Spanner R.E."/>
            <person name="Neubauer J.D."/>
            <person name="Jurick W.M.II."/>
            <person name="Stott K.A."/>
            <person name="Secor G.A."/>
            <person name="Thomma B.P.H.J."/>
            <person name="Van de Peer Y."/>
            <person name="Townsend C.A."/>
            <person name="Bolton M.D."/>
        </authorList>
    </citation>
    <scope>NUCLEOTIDE SEQUENCE [LARGE SCALE GENOMIC DNA]</scope>
    <source>
        <strain evidence="3">CBS538.71</strain>
    </source>
</reference>
<dbReference type="OrthoDB" id="3642138at2759"/>
<sequence length="89" mass="9523">MGCGGSKYENGVPVRYGMYGEPHPIKPKYYKGRPEAETKDDRYYDNRDTSQRWADEMTAKTGRKWKKGQLEAALAGGASGGGGGGGGGC</sequence>
<evidence type="ECO:0000256" key="1">
    <source>
        <dbReference type="SAM" id="MobiDB-lite"/>
    </source>
</evidence>
<protein>
    <submittedName>
        <fullName evidence="2">Uncharacterized protein</fullName>
    </submittedName>
</protein>
<dbReference type="AlphaFoldDB" id="A0A2S6CCW4"/>
<gene>
    <name evidence="2" type="ORF">CBER1_06252</name>
</gene>
<feature type="region of interest" description="Disordered" evidence="1">
    <location>
        <begin position="23"/>
        <end position="42"/>
    </location>
</feature>
<proteinExistence type="predicted"/>
<feature type="compositionally biased region" description="Basic and acidic residues" evidence="1">
    <location>
        <begin position="32"/>
        <end position="42"/>
    </location>
</feature>
<dbReference type="EMBL" id="PNEN01000492">
    <property type="protein sequence ID" value="PPJ57546.1"/>
    <property type="molecule type" value="Genomic_DNA"/>
</dbReference>
<evidence type="ECO:0000313" key="2">
    <source>
        <dbReference type="EMBL" id="PPJ57546.1"/>
    </source>
</evidence>